<dbReference type="SUPFAM" id="SSF52743">
    <property type="entry name" value="Subtilisin-like"/>
    <property type="match status" value="1"/>
</dbReference>
<dbReference type="PROSITE" id="PS00137">
    <property type="entry name" value="SUBTILASE_HIS"/>
    <property type="match status" value="1"/>
</dbReference>
<dbReference type="InterPro" id="IPR050131">
    <property type="entry name" value="Peptidase_S8_subtilisin-like"/>
</dbReference>
<dbReference type="NCBIfam" id="TIGR01409">
    <property type="entry name" value="TAT_signal_seq"/>
    <property type="match status" value="1"/>
</dbReference>
<dbReference type="InterPro" id="IPR015500">
    <property type="entry name" value="Peptidase_S8_subtilisin-rel"/>
</dbReference>
<gene>
    <name evidence="9" type="ORF">SAMN05444342_1342</name>
</gene>
<keyword evidence="3 6" id="KW-0378">Hydrolase</keyword>
<proteinExistence type="inferred from homology"/>
<dbReference type="Proteomes" id="UP000184203">
    <property type="component" value="Unassembled WGS sequence"/>
</dbReference>
<comment type="similarity">
    <text evidence="1 6">Belongs to the peptidase S8 family.</text>
</comment>
<evidence type="ECO:0000256" key="7">
    <source>
        <dbReference type="SAM" id="MobiDB-lite"/>
    </source>
</evidence>
<evidence type="ECO:0000256" key="6">
    <source>
        <dbReference type="PROSITE-ProRule" id="PRU01240"/>
    </source>
</evidence>
<keyword evidence="2 6" id="KW-0645">Protease</keyword>
<keyword evidence="10" id="KW-1185">Reference proteome</keyword>
<sequence length="502" mass="54680">MSRKPTRRSFLKGAGAALGGLTLTMPTVSAESREDRYVVDLRDAPSDVLDGLEVVHHLDQIDIAVVKAEKSDVSGTRYSKDVEMELNQAETEHHEHPDHHPHDTRYDLQWDKQAQDVLQVHRRTRGEGTRVSVIDSGALETHPDLQHALNTDLSKNFTGDGGDFNPILSDHGTHCSGIIAADGSNEDGVIGTAPDTDLVALRVFTGPFATFGDIVAAMVYSADIESDVANMSLGAYPLPNDSDTALLQETIERASGYANENGTLLVAAAGNDSANLDADGDVISLPNEADNVMSISATGPIGFLWDDEQRKEKHEEKRGHGGWHHDRHHYKRALHHLRKPTWEPAYYTNYGAEAIDISAPGGNFDQDAPEDANAQYDLVLSTVFEWGDEDDDADMVPAYGWKGGTSMASPQVAAVAALVKSVNPDATPGEVREHLEATTRDLDDPTYHGEGHLDTKHAVWRRIRDHDHGHGHGGHGHDHGHDHGHGHDDDDHDGDHGHGHDD</sequence>
<dbReference type="EMBL" id="FRAN01000002">
    <property type="protein sequence ID" value="SHK46360.1"/>
    <property type="molecule type" value="Genomic_DNA"/>
</dbReference>
<feature type="active site" description="Charge relay system" evidence="5 6">
    <location>
        <position position="171"/>
    </location>
</feature>
<dbReference type="InterPro" id="IPR019546">
    <property type="entry name" value="TAT_signal_bac_arc"/>
</dbReference>
<feature type="region of interest" description="Disordered" evidence="7">
    <location>
        <begin position="425"/>
        <end position="451"/>
    </location>
</feature>
<dbReference type="InterPro" id="IPR006311">
    <property type="entry name" value="TAT_signal"/>
</dbReference>
<feature type="region of interest" description="Disordered" evidence="7">
    <location>
        <begin position="465"/>
        <end position="502"/>
    </location>
</feature>
<evidence type="ECO:0000259" key="8">
    <source>
        <dbReference type="Pfam" id="PF00082"/>
    </source>
</evidence>
<evidence type="ECO:0000256" key="3">
    <source>
        <dbReference type="ARBA" id="ARBA00022801"/>
    </source>
</evidence>
<dbReference type="InterPro" id="IPR023828">
    <property type="entry name" value="Peptidase_S8_Ser-AS"/>
</dbReference>
<organism evidence="9 10">
    <name type="scientific">Haladaptatus paucihalophilus DX253</name>
    <dbReference type="NCBI Taxonomy" id="797209"/>
    <lineage>
        <taxon>Archaea</taxon>
        <taxon>Methanobacteriati</taxon>
        <taxon>Methanobacteriota</taxon>
        <taxon>Stenosarchaea group</taxon>
        <taxon>Halobacteria</taxon>
        <taxon>Halobacteriales</taxon>
        <taxon>Haladaptataceae</taxon>
        <taxon>Haladaptatus</taxon>
    </lineage>
</organism>
<evidence type="ECO:0000256" key="5">
    <source>
        <dbReference type="PIRSR" id="PIRSR615500-1"/>
    </source>
</evidence>
<dbReference type="PROSITE" id="PS00138">
    <property type="entry name" value="SUBTILASE_SER"/>
    <property type="match status" value="1"/>
</dbReference>
<feature type="active site" description="Charge relay system" evidence="5 6">
    <location>
        <position position="406"/>
    </location>
</feature>
<dbReference type="PANTHER" id="PTHR43806">
    <property type="entry name" value="PEPTIDASE S8"/>
    <property type="match status" value="1"/>
</dbReference>
<evidence type="ECO:0000256" key="2">
    <source>
        <dbReference type="ARBA" id="ARBA00022670"/>
    </source>
</evidence>
<feature type="active site" description="Charge relay system" evidence="5 6">
    <location>
        <position position="135"/>
    </location>
</feature>
<name>A0A1M6SNZ9_HALPU</name>
<dbReference type="GO" id="GO:0006508">
    <property type="term" value="P:proteolysis"/>
    <property type="evidence" value="ECO:0007669"/>
    <property type="project" value="UniProtKB-KW"/>
</dbReference>
<evidence type="ECO:0000313" key="9">
    <source>
        <dbReference type="EMBL" id="SHK46360.1"/>
    </source>
</evidence>
<accession>A0A1M6SNZ9</accession>
<dbReference type="Pfam" id="PF00082">
    <property type="entry name" value="Peptidase_S8"/>
    <property type="match status" value="1"/>
</dbReference>
<dbReference type="PANTHER" id="PTHR43806:SF11">
    <property type="entry name" value="CEREVISIN-RELATED"/>
    <property type="match status" value="1"/>
</dbReference>
<keyword evidence="4 6" id="KW-0720">Serine protease</keyword>
<evidence type="ECO:0000256" key="1">
    <source>
        <dbReference type="ARBA" id="ARBA00011073"/>
    </source>
</evidence>
<evidence type="ECO:0000313" key="10">
    <source>
        <dbReference type="Proteomes" id="UP000184203"/>
    </source>
</evidence>
<feature type="domain" description="Peptidase S8/S53" evidence="8">
    <location>
        <begin position="126"/>
        <end position="445"/>
    </location>
</feature>
<dbReference type="InterPro" id="IPR036852">
    <property type="entry name" value="Peptidase_S8/S53_dom_sf"/>
</dbReference>
<protein>
    <submittedName>
        <fullName evidence="9">Tat (Twin-arginine translocation) pathway signal sequence</fullName>
    </submittedName>
</protein>
<dbReference type="GO" id="GO:0004252">
    <property type="term" value="F:serine-type endopeptidase activity"/>
    <property type="evidence" value="ECO:0007669"/>
    <property type="project" value="UniProtKB-UniRule"/>
</dbReference>
<dbReference type="PRINTS" id="PR00723">
    <property type="entry name" value="SUBTILISIN"/>
</dbReference>
<dbReference type="InterPro" id="IPR022398">
    <property type="entry name" value="Peptidase_S8_His-AS"/>
</dbReference>
<feature type="compositionally biased region" description="Basic and acidic residues" evidence="7">
    <location>
        <begin position="430"/>
        <end position="451"/>
    </location>
</feature>
<dbReference type="RefSeq" id="WP_139025486.1">
    <property type="nucleotide sequence ID" value="NZ_AEMG01000004.1"/>
</dbReference>
<dbReference type="Gene3D" id="3.40.50.200">
    <property type="entry name" value="Peptidase S8/S53 domain"/>
    <property type="match status" value="1"/>
</dbReference>
<evidence type="ECO:0000256" key="4">
    <source>
        <dbReference type="ARBA" id="ARBA00022825"/>
    </source>
</evidence>
<dbReference type="PROSITE" id="PS51318">
    <property type="entry name" value="TAT"/>
    <property type="match status" value="1"/>
</dbReference>
<dbReference type="AlphaFoldDB" id="A0A1M6SNZ9"/>
<reference evidence="10" key="1">
    <citation type="submission" date="2016-11" db="EMBL/GenBank/DDBJ databases">
        <authorList>
            <person name="Varghese N."/>
            <person name="Submissions S."/>
        </authorList>
    </citation>
    <scope>NUCLEOTIDE SEQUENCE [LARGE SCALE GENOMIC DNA]</scope>
    <source>
        <strain evidence="10">DX253</strain>
    </source>
</reference>
<dbReference type="InterPro" id="IPR000209">
    <property type="entry name" value="Peptidase_S8/S53_dom"/>
</dbReference>
<dbReference type="PROSITE" id="PS51892">
    <property type="entry name" value="SUBTILASE"/>
    <property type="match status" value="1"/>
</dbReference>